<evidence type="ECO:0000313" key="3">
    <source>
        <dbReference type="EMBL" id="GGB40724.1"/>
    </source>
</evidence>
<dbReference type="EMBL" id="BMHI01000005">
    <property type="protein sequence ID" value="GGB40724.1"/>
    <property type="molecule type" value="Genomic_DNA"/>
</dbReference>
<dbReference type="Proteomes" id="UP000636793">
    <property type="component" value="Unassembled WGS sequence"/>
</dbReference>
<gene>
    <name evidence="3" type="ORF">GCM10011492_34410</name>
</gene>
<evidence type="ECO:0000256" key="1">
    <source>
        <dbReference type="ARBA" id="ARBA00038310"/>
    </source>
</evidence>
<reference evidence="3" key="2">
    <citation type="submission" date="2020-09" db="EMBL/GenBank/DDBJ databases">
        <authorList>
            <person name="Sun Q."/>
            <person name="Zhou Y."/>
        </authorList>
    </citation>
    <scope>NUCLEOTIDE SEQUENCE</scope>
    <source>
        <strain evidence="3">CGMCC 1.15085</strain>
    </source>
</reference>
<dbReference type="InterPro" id="IPR006680">
    <property type="entry name" value="Amidohydro-rel"/>
</dbReference>
<dbReference type="Gene3D" id="3.20.20.140">
    <property type="entry name" value="Metal-dependent hydrolases"/>
    <property type="match status" value="1"/>
</dbReference>
<dbReference type="Pfam" id="PF04909">
    <property type="entry name" value="Amidohydro_2"/>
    <property type="match status" value="1"/>
</dbReference>
<keyword evidence="4" id="KW-1185">Reference proteome</keyword>
<evidence type="ECO:0000313" key="4">
    <source>
        <dbReference type="Proteomes" id="UP000636793"/>
    </source>
</evidence>
<feature type="domain" description="Amidohydrolase-related" evidence="2">
    <location>
        <begin position="4"/>
        <end position="255"/>
    </location>
</feature>
<protein>
    <submittedName>
        <fullName evidence="3">Amidohydrolase</fullName>
    </submittedName>
</protein>
<sequence>MTTIDAHQHLWDPLLRDYPFLAGDDLAPIRRRYDLDDLRRVAAELGVDRTVLVQTVADERETREFLSTAAGSDGLIVGVVGWIDLTADDVADRLEALRESPGGELLAGVRHQIQDEPDPEWALRPEVLRAIQRIGAAGSTFDLLVQTPQWPAALELARACPDTPIVLDHAGKPPLASGALEAWSQWVRTLAEQDNVMVKLSGLVTEADWDHWRSADLAPVVDTVLDAFGPGRVMVGSDWPVAELAGPVERSWRTITELVRSRAGEEPLGATAQRFYSLPRD</sequence>
<comment type="caution">
    <text evidence="3">The sequence shown here is derived from an EMBL/GenBank/DDBJ whole genome shotgun (WGS) entry which is preliminary data.</text>
</comment>
<dbReference type="RefSeq" id="WP_188838252.1">
    <property type="nucleotide sequence ID" value="NZ_BMHI01000005.1"/>
</dbReference>
<dbReference type="GO" id="GO:0016787">
    <property type="term" value="F:hydrolase activity"/>
    <property type="evidence" value="ECO:0007669"/>
    <property type="project" value="InterPro"/>
</dbReference>
<dbReference type="PANTHER" id="PTHR43569">
    <property type="entry name" value="AMIDOHYDROLASE"/>
    <property type="match status" value="1"/>
</dbReference>
<dbReference type="InterPro" id="IPR052350">
    <property type="entry name" value="Metallo-dep_Lactonases"/>
</dbReference>
<evidence type="ECO:0000259" key="2">
    <source>
        <dbReference type="Pfam" id="PF04909"/>
    </source>
</evidence>
<proteinExistence type="inferred from homology"/>
<reference evidence="3" key="1">
    <citation type="journal article" date="2014" name="Int. J. Syst. Evol. Microbiol.">
        <title>Complete genome sequence of Corynebacterium casei LMG S-19264T (=DSM 44701T), isolated from a smear-ripened cheese.</title>
        <authorList>
            <consortium name="US DOE Joint Genome Institute (JGI-PGF)"/>
            <person name="Walter F."/>
            <person name="Albersmeier A."/>
            <person name="Kalinowski J."/>
            <person name="Ruckert C."/>
        </authorList>
    </citation>
    <scope>NUCLEOTIDE SEQUENCE</scope>
    <source>
        <strain evidence="3">CGMCC 1.15085</strain>
    </source>
</reference>
<dbReference type="AlphaFoldDB" id="A0A916TEM1"/>
<dbReference type="SUPFAM" id="SSF51556">
    <property type="entry name" value="Metallo-dependent hydrolases"/>
    <property type="match status" value="1"/>
</dbReference>
<accession>A0A916TEM1</accession>
<dbReference type="InterPro" id="IPR032466">
    <property type="entry name" value="Metal_Hydrolase"/>
</dbReference>
<organism evidence="3 4">
    <name type="scientific">Flexivirga endophytica</name>
    <dbReference type="NCBI Taxonomy" id="1849103"/>
    <lineage>
        <taxon>Bacteria</taxon>
        <taxon>Bacillati</taxon>
        <taxon>Actinomycetota</taxon>
        <taxon>Actinomycetes</taxon>
        <taxon>Micrococcales</taxon>
        <taxon>Dermacoccaceae</taxon>
        <taxon>Flexivirga</taxon>
    </lineage>
</organism>
<name>A0A916TEM1_9MICO</name>
<comment type="similarity">
    <text evidence="1">Belongs to the metallo-dependent hydrolases superfamily.</text>
</comment>
<dbReference type="PANTHER" id="PTHR43569:SF2">
    <property type="entry name" value="AMIDOHYDROLASE-RELATED DOMAIN-CONTAINING PROTEIN"/>
    <property type="match status" value="1"/>
</dbReference>